<sequence length="205" mass="22570">DNDDDVIVVGEQFRQHSPVRGRGVPLNYPRGVGHTPPRFSKPNPGIRAPSSSQKGAPPPKLFDISKHFEDLACVVNSTGDDEEAGRGDEDLQIVGVTLANDKSSQPKAVDASKFSFCCVHCGKDQGSKNVMKQHMKVSHNDTLLGAFTNVETGQLLFFCPQLTCEFMTYDETRLSEHLTKCYNLDSAKSVDFETAVKNLKSLKIR</sequence>
<dbReference type="EMBL" id="CAXITT010000611">
    <property type="protein sequence ID" value="CAL1544277.1"/>
    <property type="molecule type" value="Genomic_DNA"/>
</dbReference>
<evidence type="ECO:0000256" key="1">
    <source>
        <dbReference type="SAM" id="MobiDB-lite"/>
    </source>
</evidence>
<evidence type="ECO:0000313" key="3">
    <source>
        <dbReference type="Proteomes" id="UP001497497"/>
    </source>
</evidence>
<comment type="caution">
    <text evidence="2">The sequence shown here is derived from an EMBL/GenBank/DDBJ whole genome shotgun (WGS) entry which is preliminary data.</text>
</comment>
<dbReference type="Proteomes" id="UP001497497">
    <property type="component" value="Unassembled WGS sequence"/>
</dbReference>
<keyword evidence="3" id="KW-1185">Reference proteome</keyword>
<accession>A0AAV2ICI5</accession>
<proteinExistence type="predicted"/>
<protein>
    <recommendedName>
        <fullName evidence="4">C2H2-type domain-containing protein</fullName>
    </recommendedName>
</protein>
<dbReference type="AlphaFoldDB" id="A0AAV2ICI5"/>
<gene>
    <name evidence="2" type="ORF">GSLYS_00017790001</name>
</gene>
<name>A0AAV2ICI5_LYMST</name>
<evidence type="ECO:0000313" key="2">
    <source>
        <dbReference type="EMBL" id="CAL1544277.1"/>
    </source>
</evidence>
<organism evidence="2 3">
    <name type="scientific">Lymnaea stagnalis</name>
    <name type="common">Great pond snail</name>
    <name type="synonym">Helix stagnalis</name>
    <dbReference type="NCBI Taxonomy" id="6523"/>
    <lineage>
        <taxon>Eukaryota</taxon>
        <taxon>Metazoa</taxon>
        <taxon>Spiralia</taxon>
        <taxon>Lophotrochozoa</taxon>
        <taxon>Mollusca</taxon>
        <taxon>Gastropoda</taxon>
        <taxon>Heterobranchia</taxon>
        <taxon>Euthyneura</taxon>
        <taxon>Panpulmonata</taxon>
        <taxon>Hygrophila</taxon>
        <taxon>Lymnaeoidea</taxon>
        <taxon>Lymnaeidae</taxon>
        <taxon>Lymnaea</taxon>
    </lineage>
</organism>
<evidence type="ECO:0008006" key="4">
    <source>
        <dbReference type="Google" id="ProtNLM"/>
    </source>
</evidence>
<reference evidence="2 3" key="1">
    <citation type="submission" date="2024-04" db="EMBL/GenBank/DDBJ databases">
        <authorList>
            <consortium name="Genoscope - CEA"/>
            <person name="William W."/>
        </authorList>
    </citation>
    <scope>NUCLEOTIDE SEQUENCE [LARGE SCALE GENOMIC DNA]</scope>
</reference>
<feature type="non-terminal residue" evidence="2">
    <location>
        <position position="205"/>
    </location>
</feature>
<feature type="non-terminal residue" evidence="2">
    <location>
        <position position="1"/>
    </location>
</feature>
<feature type="region of interest" description="Disordered" evidence="1">
    <location>
        <begin position="15"/>
        <end position="58"/>
    </location>
</feature>